<dbReference type="AlphaFoldDB" id="A0A419PS89"/>
<accession>A0A419PS89</accession>
<organism evidence="1 2">
    <name type="scientific">Clonorchis sinensis</name>
    <name type="common">Chinese liver fluke</name>
    <dbReference type="NCBI Taxonomy" id="79923"/>
    <lineage>
        <taxon>Eukaryota</taxon>
        <taxon>Metazoa</taxon>
        <taxon>Spiralia</taxon>
        <taxon>Lophotrochozoa</taxon>
        <taxon>Platyhelminthes</taxon>
        <taxon>Trematoda</taxon>
        <taxon>Digenea</taxon>
        <taxon>Opisthorchiida</taxon>
        <taxon>Opisthorchiata</taxon>
        <taxon>Opisthorchiidae</taxon>
        <taxon>Clonorchis</taxon>
    </lineage>
</organism>
<sequence>MAQVVRADRKVCGSNLTSASRLRLSRLRQPGSILTLLFPSGSVAARHQKGVTSRAQAGSSLKKNSTGQWLYWRPPHVLVGTILERSQYIFIKETTHKVAENCSTAHDRFHPFWAHQVGAVPEFPSTQINLVFTEDSSESLVLQLKPTET</sequence>
<protein>
    <submittedName>
        <fullName evidence="1">Uncharacterized protein</fullName>
    </submittedName>
</protein>
<evidence type="ECO:0000313" key="2">
    <source>
        <dbReference type="Proteomes" id="UP000286415"/>
    </source>
</evidence>
<reference evidence="1 2" key="1">
    <citation type="journal article" date="2018" name="Biotechnol. Adv.">
        <title>Improved genomic resources and new bioinformatic workflow for the carcinogenic parasite Clonorchis sinensis: Biotechnological implications.</title>
        <authorList>
            <person name="Wang D."/>
            <person name="Korhonen P.K."/>
            <person name="Gasser R.B."/>
            <person name="Young N.D."/>
        </authorList>
    </citation>
    <scope>NUCLEOTIDE SEQUENCE [LARGE SCALE GENOMIC DNA]</scope>
    <source>
        <strain evidence="1">Cs-k2</strain>
    </source>
</reference>
<reference evidence="1 2" key="2">
    <citation type="journal article" date="2021" name="Genomics">
        <title>High-quality reference genome for Clonorchis sinensis.</title>
        <authorList>
            <person name="Young N.D."/>
            <person name="Stroehlein A.J."/>
            <person name="Kinkar L."/>
            <person name="Wang T."/>
            <person name="Sohn W.M."/>
            <person name="Chang B.C.H."/>
            <person name="Kaur P."/>
            <person name="Weisz D."/>
            <person name="Dudchenko O."/>
            <person name="Aiden E.L."/>
            <person name="Korhonen P.K."/>
            <person name="Gasser R.B."/>
        </authorList>
    </citation>
    <scope>NUCLEOTIDE SEQUENCE [LARGE SCALE GENOMIC DNA]</scope>
    <source>
        <strain evidence="1">Cs-k2</strain>
    </source>
</reference>
<dbReference type="EMBL" id="NIRI02000042">
    <property type="protein sequence ID" value="KAG5452239.1"/>
    <property type="molecule type" value="Genomic_DNA"/>
</dbReference>
<proteinExistence type="predicted"/>
<gene>
    <name evidence="1" type="ORF">CSKR_112515</name>
</gene>
<dbReference type="Proteomes" id="UP000286415">
    <property type="component" value="Unassembled WGS sequence"/>
</dbReference>
<dbReference type="InParanoid" id="A0A419PS89"/>
<name>A0A419PS89_CLOSI</name>
<evidence type="ECO:0000313" key="1">
    <source>
        <dbReference type="EMBL" id="KAG5452239.1"/>
    </source>
</evidence>
<comment type="caution">
    <text evidence="1">The sequence shown here is derived from an EMBL/GenBank/DDBJ whole genome shotgun (WGS) entry which is preliminary data.</text>
</comment>
<keyword evidence="2" id="KW-1185">Reference proteome</keyword>